<accession>A0A2P2QDB2</accession>
<sequence length="31" mass="3550">MEESNVPTCRHELVATMHVKVQKLFLIHATS</sequence>
<proteinExistence type="predicted"/>
<organism evidence="1">
    <name type="scientific">Rhizophora mucronata</name>
    <name type="common">Asiatic mangrove</name>
    <dbReference type="NCBI Taxonomy" id="61149"/>
    <lineage>
        <taxon>Eukaryota</taxon>
        <taxon>Viridiplantae</taxon>
        <taxon>Streptophyta</taxon>
        <taxon>Embryophyta</taxon>
        <taxon>Tracheophyta</taxon>
        <taxon>Spermatophyta</taxon>
        <taxon>Magnoliopsida</taxon>
        <taxon>eudicotyledons</taxon>
        <taxon>Gunneridae</taxon>
        <taxon>Pentapetalae</taxon>
        <taxon>rosids</taxon>
        <taxon>fabids</taxon>
        <taxon>Malpighiales</taxon>
        <taxon>Rhizophoraceae</taxon>
        <taxon>Rhizophora</taxon>
    </lineage>
</organism>
<evidence type="ECO:0000313" key="1">
    <source>
        <dbReference type="EMBL" id="MBX64968.1"/>
    </source>
</evidence>
<reference evidence="1" key="1">
    <citation type="submission" date="2018-02" db="EMBL/GenBank/DDBJ databases">
        <title>Rhizophora mucronata_Transcriptome.</title>
        <authorList>
            <person name="Meera S.P."/>
            <person name="Sreeshan A."/>
            <person name="Augustine A."/>
        </authorList>
    </citation>
    <scope>NUCLEOTIDE SEQUENCE</scope>
    <source>
        <tissue evidence="1">Leaf</tissue>
    </source>
</reference>
<dbReference type="AlphaFoldDB" id="A0A2P2QDB2"/>
<name>A0A2P2QDB2_RHIMU</name>
<protein>
    <submittedName>
        <fullName evidence="1">Uncharacterized protein</fullName>
    </submittedName>
</protein>
<dbReference type="EMBL" id="GGEC01084484">
    <property type="protein sequence ID" value="MBX64968.1"/>
    <property type="molecule type" value="Transcribed_RNA"/>
</dbReference>